<evidence type="ECO:0000313" key="2">
    <source>
        <dbReference type="Proteomes" id="UP000649617"/>
    </source>
</evidence>
<evidence type="ECO:0000313" key="1">
    <source>
        <dbReference type="EMBL" id="CAE7432067.1"/>
    </source>
</evidence>
<organism evidence="1 2">
    <name type="scientific">Symbiodinium pilosum</name>
    <name type="common">Dinoflagellate</name>
    <dbReference type="NCBI Taxonomy" id="2952"/>
    <lineage>
        <taxon>Eukaryota</taxon>
        <taxon>Sar</taxon>
        <taxon>Alveolata</taxon>
        <taxon>Dinophyceae</taxon>
        <taxon>Suessiales</taxon>
        <taxon>Symbiodiniaceae</taxon>
        <taxon>Symbiodinium</taxon>
    </lineage>
</organism>
<proteinExistence type="predicted"/>
<gene>
    <name evidence="1" type="ORF">SPIL2461_LOCUS10572</name>
</gene>
<sequence>VHSYDGGAFKSKGQYDIKNSLVPLLEPFHCSSSGTKFNLILKCSDDFTLTHFYVSGPGPRCTEPVKSGLVWVLEQAPDVERLKKYDSMCAEELLEIVKGAHFGVVKFLDTHKDQGNIDVGIVGMIGYFGRHAKKQIPLGPWMKRSVRQVWVHPNELKSMFSSSGWVCDGRDFTGGCRSGQTDFHQTNVYTVTFRCATSGFDLCEKCAHADVLDPSSHLHAQGT</sequence>
<dbReference type="OrthoDB" id="441195at2759"/>
<accession>A0A812RD06</accession>
<comment type="caution">
    <text evidence="1">The sequence shown here is derived from an EMBL/GenBank/DDBJ whole genome shotgun (WGS) entry which is preliminary data.</text>
</comment>
<feature type="non-terminal residue" evidence="1">
    <location>
        <position position="223"/>
    </location>
</feature>
<protein>
    <submittedName>
        <fullName evidence="1">Uncharacterized protein</fullName>
    </submittedName>
</protein>
<name>A0A812RD06_SYMPI</name>
<dbReference type="EMBL" id="CAJNIZ010019835">
    <property type="protein sequence ID" value="CAE7432067.1"/>
    <property type="molecule type" value="Genomic_DNA"/>
</dbReference>
<dbReference type="Proteomes" id="UP000649617">
    <property type="component" value="Unassembled WGS sequence"/>
</dbReference>
<dbReference type="AlphaFoldDB" id="A0A812RD06"/>
<keyword evidence="2" id="KW-1185">Reference proteome</keyword>
<reference evidence="1" key="1">
    <citation type="submission" date="2021-02" db="EMBL/GenBank/DDBJ databases">
        <authorList>
            <person name="Dougan E. K."/>
            <person name="Rhodes N."/>
            <person name="Thang M."/>
            <person name="Chan C."/>
        </authorList>
    </citation>
    <scope>NUCLEOTIDE SEQUENCE</scope>
</reference>